<dbReference type="Gene3D" id="2.30.42.10">
    <property type="match status" value="1"/>
</dbReference>
<dbReference type="PROSITE" id="PS50106">
    <property type="entry name" value="PDZ"/>
    <property type="match status" value="1"/>
</dbReference>
<dbReference type="PANTHER" id="PTHR12147">
    <property type="entry name" value="METALLOPEPTIDASE M28 FAMILY MEMBER"/>
    <property type="match status" value="1"/>
</dbReference>
<dbReference type="InterPro" id="IPR045175">
    <property type="entry name" value="M28_fam"/>
</dbReference>
<accession>A0A5C6EJD3</accession>
<dbReference type="RefSeq" id="WP_146536247.1">
    <property type="nucleotide sequence ID" value="NZ_SJPX01000005.1"/>
</dbReference>
<dbReference type="InterPro" id="IPR003137">
    <property type="entry name" value="PA_domain"/>
</dbReference>
<keyword evidence="2" id="KW-0031">Aminopeptidase</keyword>
<evidence type="ECO:0000259" key="1">
    <source>
        <dbReference type="PROSITE" id="PS50106"/>
    </source>
</evidence>
<dbReference type="AlphaFoldDB" id="A0A5C6EJD3"/>
<dbReference type="InterPro" id="IPR001478">
    <property type="entry name" value="PDZ"/>
</dbReference>
<dbReference type="Gene3D" id="3.40.630.10">
    <property type="entry name" value="Zn peptidases"/>
    <property type="match status" value="1"/>
</dbReference>
<dbReference type="GO" id="GO:0004177">
    <property type="term" value="F:aminopeptidase activity"/>
    <property type="evidence" value="ECO:0007669"/>
    <property type="project" value="UniProtKB-KW"/>
</dbReference>
<dbReference type="EC" id="3.4.11.6" evidence="2"/>
<dbReference type="PANTHER" id="PTHR12147:SF26">
    <property type="entry name" value="PEPTIDASE M28 DOMAIN-CONTAINING PROTEIN"/>
    <property type="match status" value="1"/>
</dbReference>
<dbReference type="InterPro" id="IPR046450">
    <property type="entry name" value="PA_dom_sf"/>
</dbReference>
<gene>
    <name evidence="2" type="primary">ywaD</name>
    <name evidence="2" type="ORF">Poly59_46230</name>
</gene>
<organism evidence="2 3">
    <name type="scientific">Rubripirellula reticaptiva</name>
    <dbReference type="NCBI Taxonomy" id="2528013"/>
    <lineage>
        <taxon>Bacteria</taxon>
        <taxon>Pseudomonadati</taxon>
        <taxon>Planctomycetota</taxon>
        <taxon>Planctomycetia</taxon>
        <taxon>Pirellulales</taxon>
        <taxon>Pirellulaceae</taxon>
        <taxon>Rubripirellula</taxon>
    </lineage>
</organism>
<keyword evidence="2" id="KW-0378">Hydrolase</keyword>
<comment type="caution">
    <text evidence="2">The sequence shown here is derived from an EMBL/GenBank/DDBJ whole genome shotgun (WGS) entry which is preliminary data.</text>
</comment>
<dbReference type="SUPFAM" id="SSF52025">
    <property type="entry name" value="PA domain"/>
    <property type="match status" value="1"/>
</dbReference>
<name>A0A5C6EJD3_9BACT</name>
<dbReference type="SMART" id="SM00228">
    <property type="entry name" value="PDZ"/>
    <property type="match status" value="1"/>
</dbReference>
<dbReference type="OrthoDB" id="9762302at2"/>
<dbReference type="Proteomes" id="UP000317977">
    <property type="component" value="Unassembled WGS sequence"/>
</dbReference>
<protein>
    <submittedName>
        <fullName evidence="2">Aminopeptidase YwaD</fullName>
        <ecNumber evidence="2">3.4.11.6</ecNumber>
    </submittedName>
</protein>
<proteinExistence type="predicted"/>
<dbReference type="Pfam" id="PF13180">
    <property type="entry name" value="PDZ_2"/>
    <property type="match status" value="1"/>
</dbReference>
<dbReference type="SUPFAM" id="SSF53187">
    <property type="entry name" value="Zn-dependent exopeptidases"/>
    <property type="match status" value="1"/>
</dbReference>
<dbReference type="Gene3D" id="3.50.30.30">
    <property type="match status" value="1"/>
</dbReference>
<keyword evidence="3" id="KW-1185">Reference proteome</keyword>
<dbReference type="InterPro" id="IPR007484">
    <property type="entry name" value="Peptidase_M28"/>
</dbReference>
<reference evidence="2 3" key="1">
    <citation type="submission" date="2019-02" db="EMBL/GenBank/DDBJ databases">
        <title>Deep-cultivation of Planctomycetes and their phenomic and genomic characterization uncovers novel biology.</title>
        <authorList>
            <person name="Wiegand S."/>
            <person name="Jogler M."/>
            <person name="Boedeker C."/>
            <person name="Pinto D."/>
            <person name="Vollmers J."/>
            <person name="Rivas-Marin E."/>
            <person name="Kohn T."/>
            <person name="Peeters S.H."/>
            <person name="Heuer A."/>
            <person name="Rast P."/>
            <person name="Oberbeckmann S."/>
            <person name="Bunk B."/>
            <person name="Jeske O."/>
            <person name="Meyerdierks A."/>
            <person name="Storesund J.E."/>
            <person name="Kallscheuer N."/>
            <person name="Luecker S."/>
            <person name="Lage O.M."/>
            <person name="Pohl T."/>
            <person name="Merkel B.J."/>
            <person name="Hornburger P."/>
            <person name="Mueller R.-W."/>
            <person name="Bruemmer F."/>
            <person name="Labrenz M."/>
            <person name="Spormann A.M."/>
            <person name="Op Den Camp H."/>
            <person name="Overmann J."/>
            <person name="Amann R."/>
            <person name="Jetten M.S.M."/>
            <person name="Mascher T."/>
            <person name="Medema M.H."/>
            <person name="Devos D.P."/>
            <person name="Kaster A.-K."/>
            <person name="Ovreas L."/>
            <person name="Rohde M."/>
            <person name="Galperin M.Y."/>
            <person name="Jogler C."/>
        </authorList>
    </citation>
    <scope>NUCLEOTIDE SEQUENCE [LARGE SCALE GENOMIC DNA]</scope>
    <source>
        <strain evidence="2 3">Poly59</strain>
    </source>
</reference>
<dbReference type="GO" id="GO:0006508">
    <property type="term" value="P:proteolysis"/>
    <property type="evidence" value="ECO:0007669"/>
    <property type="project" value="InterPro"/>
</dbReference>
<evidence type="ECO:0000313" key="3">
    <source>
        <dbReference type="Proteomes" id="UP000317977"/>
    </source>
</evidence>
<keyword evidence="2" id="KW-0645">Protease</keyword>
<dbReference type="Pfam" id="PF04389">
    <property type="entry name" value="Peptidase_M28"/>
    <property type="match status" value="1"/>
</dbReference>
<dbReference type="EMBL" id="SJPX01000005">
    <property type="protein sequence ID" value="TWU47781.1"/>
    <property type="molecule type" value="Genomic_DNA"/>
</dbReference>
<dbReference type="InterPro" id="IPR036034">
    <property type="entry name" value="PDZ_sf"/>
</dbReference>
<feature type="domain" description="PDZ" evidence="1">
    <location>
        <begin position="607"/>
        <end position="686"/>
    </location>
</feature>
<evidence type="ECO:0000313" key="2">
    <source>
        <dbReference type="EMBL" id="TWU47781.1"/>
    </source>
</evidence>
<dbReference type="SUPFAM" id="SSF50156">
    <property type="entry name" value="PDZ domain-like"/>
    <property type="match status" value="1"/>
</dbReference>
<dbReference type="Pfam" id="PF02225">
    <property type="entry name" value="PA"/>
    <property type="match status" value="1"/>
</dbReference>
<dbReference type="GO" id="GO:0008235">
    <property type="term" value="F:metalloexopeptidase activity"/>
    <property type="evidence" value="ECO:0007669"/>
    <property type="project" value="InterPro"/>
</dbReference>
<sequence length="701" mass="75556">MDELNGIFSRAHLPEFTLPISRETSTTLLLVCLLCCPAIAESPAETPSETIAATQLKHLREDVAYLASEPLRGRSVADETILLAADYVAKRMSQIGLDTTSFDGKPFQPVSIRLGAEAGPAESNRLVVRFANEQERIIAELGNDLMPLAVGSTRGQLTGPLVFVGYGITAPKLGYDDYAGINAQGAIVVVIRKEPQSADPNSRFDGTRHTRHAFFNTKIKNAIRHGASAVIFVNDPASIEIGVQEQSNRIDAERKRKVAIDEQIAALPEGAVNNRETLSEKAAGIEAMIGSMEVEQNRARRGVMSISEAGDRPEVIPGDPVTAIPVASVARDIIDAILKRSKGKSLAQIESSIDATLRPDSQVLANVSATLGVDLKESLRESPNVIGVLPGRGELANETVVVGAHFDHVGMGGIGSLAPGTVAIHNGADDNASGTATMLATADQMVRRLKDVASHRRIVFIGFTGEERGLLGSLHYVRYPRFPIESTVAMINLDMVGRLRDNELTVYGTGTSEAMDGIVEQANRETKFDLFKVPSGYGPSDHQSFCEVGVPVLFFFTGLHNDYHRPSDDFDKIEFGGMTRITDITSNSAFELAVRRQRPTYAATGRDVQIRRQMTAFLGVTLSIRSDQVAITGLTPGGPAETSGIRVGDRLISMSGKPIAQTSDVLALLRNQSPGDEVSIEVARESRRFTVKPKLQARPDG</sequence>